<feature type="region of interest" description="Disordered" evidence="3">
    <location>
        <begin position="449"/>
        <end position="470"/>
    </location>
</feature>
<dbReference type="GO" id="GO:0003723">
    <property type="term" value="F:RNA binding"/>
    <property type="evidence" value="ECO:0007669"/>
    <property type="project" value="UniProtKB-UniRule"/>
</dbReference>
<feature type="region of interest" description="Disordered" evidence="3">
    <location>
        <begin position="619"/>
        <end position="667"/>
    </location>
</feature>
<name>A0A061BCW0_RHOTO</name>
<feature type="region of interest" description="Disordered" evidence="3">
    <location>
        <begin position="847"/>
        <end position="879"/>
    </location>
</feature>
<evidence type="ECO:0000259" key="4">
    <source>
        <dbReference type="PROSITE" id="PS50102"/>
    </source>
</evidence>
<feature type="domain" description="RRM" evidence="4">
    <location>
        <begin position="900"/>
        <end position="988"/>
    </location>
</feature>
<feature type="compositionally biased region" description="Low complexity" evidence="3">
    <location>
        <begin position="449"/>
        <end position="461"/>
    </location>
</feature>
<gene>
    <name evidence="5" type="ORF">RHTO0S_14e00188g</name>
</gene>
<protein>
    <submittedName>
        <fullName evidence="5">RHTO0S14e00188g1_1</fullName>
    </submittedName>
</protein>
<feature type="region of interest" description="Disordered" evidence="3">
    <location>
        <begin position="992"/>
        <end position="1099"/>
    </location>
</feature>
<feature type="compositionally biased region" description="Low complexity" evidence="3">
    <location>
        <begin position="161"/>
        <end position="173"/>
    </location>
</feature>
<feature type="compositionally biased region" description="Low complexity" evidence="3">
    <location>
        <begin position="337"/>
        <end position="367"/>
    </location>
</feature>
<dbReference type="InterPro" id="IPR035979">
    <property type="entry name" value="RBD_domain_sf"/>
</dbReference>
<feature type="compositionally biased region" description="Low complexity" evidence="3">
    <location>
        <begin position="244"/>
        <end position="283"/>
    </location>
</feature>
<dbReference type="OrthoDB" id="431169at2759"/>
<evidence type="ECO:0000256" key="1">
    <source>
        <dbReference type="ARBA" id="ARBA00022884"/>
    </source>
</evidence>
<proteinExistence type="predicted"/>
<feature type="region of interest" description="Disordered" evidence="3">
    <location>
        <begin position="1"/>
        <end position="436"/>
    </location>
</feature>
<dbReference type="SMART" id="SM00360">
    <property type="entry name" value="RRM"/>
    <property type="match status" value="2"/>
</dbReference>
<feature type="compositionally biased region" description="Low complexity" evidence="3">
    <location>
        <begin position="778"/>
        <end position="787"/>
    </location>
</feature>
<dbReference type="SUPFAM" id="SSF54928">
    <property type="entry name" value="RNA-binding domain, RBD"/>
    <property type="match status" value="2"/>
</dbReference>
<feature type="compositionally biased region" description="Low complexity" evidence="3">
    <location>
        <begin position="1074"/>
        <end position="1093"/>
    </location>
</feature>
<dbReference type="Pfam" id="PF00076">
    <property type="entry name" value="RRM_1"/>
    <property type="match status" value="1"/>
</dbReference>
<dbReference type="EMBL" id="LK052949">
    <property type="protein sequence ID" value="CDR47172.1"/>
    <property type="molecule type" value="Genomic_DNA"/>
</dbReference>
<keyword evidence="1 2" id="KW-0694">RNA-binding</keyword>
<feature type="compositionally biased region" description="Basic and acidic residues" evidence="3">
    <location>
        <begin position="187"/>
        <end position="197"/>
    </location>
</feature>
<feature type="compositionally biased region" description="Low complexity" evidence="3">
    <location>
        <begin position="646"/>
        <end position="667"/>
    </location>
</feature>
<dbReference type="PANTHER" id="PTHR10501">
    <property type="entry name" value="U1 SMALL NUCLEAR RIBONUCLEOPROTEIN A/U2 SMALL NUCLEAR RIBONUCLEOPROTEIN B"/>
    <property type="match status" value="1"/>
</dbReference>
<feature type="compositionally biased region" description="Polar residues" evidence="3">
    <location>
        <begin position="859"/>
        <end position="868"/>
    </location>
</feature>
<sequence length="1116" mass="114420">MASSLAHPSHPIPRPSPHALMDPTEPARPPPAFGPSSHAQDGHERFEEGAGRDERWDARWEAVREQQASGAASAPSDQASHGGNSVRPSLASPVSSPDRDPDALLSPHDSSHLSPTTTSPPSSSSHPRRPPSALSSTSASSHSHPYTSLSSPRSQPPQPPSYASSSFTSATAFDYDELLGPRPAQRAGEEGERRESRLTGLGFVTSPKMRERDVAGGVEGGVEAGEEERDRERWAQLRSLRLESPATDPTPSSFSPPSATPLSFSSQRTSSSTTTTTAQVSASPLSPLVAPFAPSGALGGRVTQVAGAASPWATSSAAMTGGGRDAAARVREASWNSTASGFASSASSHRHLATLSSTSSFPGSPASHLSPTAYPAHPSSGFSSPLPPPHHSDSPSYPPSSHPMSESGSRDSRTLGLVDKGGYLRSAPPPGTTPLGAFLAQAGLAAAQQSAQQNGSGSASGTESLGAGESSEAVTTIFVVGFPDDTTEREFQNMFAFAEGFEAATLKVPAPLSALELAAQEHKEREEEAMGLLAPVPPMPGLPPHLQSSLSSVSSAREGAGTPSSTNGQAGQGQLQQRRQIIGFAKFRTRRQAAEAVDILSGRKIDPERPSVLKAEMAKKNLHTRKSVPSSVVLEQGPPSRLGMGTPTASLQQQQQPTPPTAVEAAAPVAAAATSAASAISGSGGGGPSIPLSALDAGTLARLANAGNLNPAVLAEIARQKLLAAGGGGHGRTDSAYDAFHSVPAPPTTGLGSTRPPLRELYDDPTSSPQTGYPPGPSSSTSSASPPHVYAAPSALAAAALGGKSMLQQLDEGLIDDPLRGGGGGGGQSVYGGCGLHTRESSYTSYAPYVPANGRPQEVPQTARQAALQNPLASPPLGYPSSLGSIPRTQNPADMNAPKNTLYVGGLPAVLPSLTGPFSASHLEDSLRNAFSRCPGFKRLQFRNKSNGPIVFVEFVDTAHATRAMQELYGHTLGGLVKGGIRLSYSKNPLGVRSNGLPSGNPPPLQPPMQNPLDLPPSSSYGGAPPYPASSAVVGPYDSAPYDPHRRPPDPIYGDSPYATALGSIARSPAMPHLSPLGGPAPSLGGGPSYAAAPLPPAAAPSTHYGGSFSPFGFDG</sequence>
<feature type="compositionally biased region" description="Low complexity" evidence="3">
    <location>
        <begin position="103"/>
        <end position="153"/>
    </location>
</feature>
<feature type="compositionally biased region" description="Pro residues" evidence="3">
    <location>
        <begin position="1000"/>
        <end position="1010"/>
    </location>
</feature>
<feature type="compositionally biased region" description="Polar residues" evidence="3">
    <location>
        <begin position="66"/>
        <end position="95"/>
    </location>
</feature>
<dbReference type="InterPro" id="IPR000504">
    <property type="entry name" value="RRM_dom"/>
</dbReference>
<accession>A0A061BCW0</accession>
<dbReference type="Gene3D" id="3.30.70.330">
    <property type="match status" value="2"/>
</dbReference>
<dbReference type="InterPro" id="IPR012677">
    <property type="entry name" value="Nucleotide-bd_a/b_plait_sf"/>
</dbReference>
<feature type="region of interest" description="Disordered" evidence="3">
    <location>
        <begin position="538"/>
        <end position="576"/>
    </location>
</feature>
<feature type="region of interest" description="Disordered" evidence="3">
    <location>
        <begin position="725"/>
        <end position="787"/>
    </location>
</feature>
<evidence type="ECO:0000313" key="5">
    <source>
        <dbReference type="EMBL" id="CDR47172.1"/>
    </source>
</evidence>
<dbReference type="PROSITE" id="PS50102">
    <property type="entry name" value="RRM"/>
    <property type="match status" value="1"/>
</dbReference>
<feature type="compositionally biased region" description="Basic and acidic residues" evidence="3">
    <location>
        <begin position="40"/>
        <end position="64"/>
    </location>
</feature>
<organism evidence="5">
    <name type="scientific">Rhodotorula toruloides</name>
    <name type="common">Yeast</name>
    <name type="synonym">Rhodosporidium toruloides</name>
    <dbReference type="NCBI Taxonomy" id="5286"/>
    <lineage>
        <taxon>Eukaryota</taxon>
        <taxon>Fungi</taxon>
        <taxon>Dikarya</taxon>
        <taxon>Basidiomycota</taxon>
        <taxon>Pucciniomycotina</taxon>
        <taxon>Microbotryomycetes</taxon>
        <taxon>Sporidiobolales</taxon>
        <taxon>Sporidiobolaceae</taxon>
        <taxon>Rhodotorula</taxon>
    </lineage>
</organism>
<evidence type="ECO:0000256" key="2">
    <source>
        <dbReference type="PROSITE-ProRule" id="PRU00176"/>
    </source>
</evidence>
<feature type="compositionally biased region" description="Low complexity" evidence="3">
    <location>
        <begin position="1011"/>
        <end position="1036"/>
    </location>
</feature>
<reference evidence="5" key="1">
    <citation type="journal article" date="2014" name="Genome Announc.">
        <title>Draft genome sequence of Rhodosporidium toruloides CECT1137, an oleaginous yeast of biotechnological interest.</title>
        <authorList>
            <person name="Morin N."/>
            <person name="Calcas X."/>
            <person name="Devillers H."/>
            <person name="Durrens P."/>
            <person name="Sherman D.J."/>
            <person name="Nicaud J.-M."/>
            <person name="Neuveglise C."/>
        </authorList>
    </citation>
    <scope>NUCLEOTIDE SEQUENCE</scope>
    <source>
        <strain evidence="5">CECT1137</strain>
    </source>
</reference>
<dbReference type="AlphaFoldDB" id="A0A061BCW0"/>
<evidence type="ECO:0000256" key="3">
    <source>
        <dbReference type="SAM" id="MobiDB-lite"/>
    </source>
</evidence>